<accession>A0A0D7WB67</accession>
<dbReference type="PATRIC" id="fig|1435349.4.peg.2876"/>
<dbReference type="AlphaFoldDB" id="A0A0D7WB67"/>
<protein>
    <submittedName>
        <fullName evidence="1">Uncharacterized protein</fullName>
    </submittedName>
</protein>
<dbReference type="Pfam" id="PF07388">
    <property type="entry name" value="A-2_8-polyST"/>
    <property type="match status" value="1"/>
</dbReference>
<evidence type="ECO:0000313" key="1">
    <source>
        <dbReference type="EMBL" id="KJD35933.1"/>
    </source>
</evidence>
<comment type="caution">
    <text evidence="1">The sequence shown here is derived from an EMBL/GenBank/DDBJ whole genome shotgun (WGS) entry which is preliminary data.</text>
</comment>
<name>A0A0D7WB67_9FLAO</name>
<gene>
    <name evidence="1" type="ORF">PW52_09445</name>
</gene>
<keyword evidence="2" id="KW-1185">Reference proteome</keyword>
<reference evidence="1 2" key="1">
    <citation type="submission" date="2014-11" db="EMBL/GenBank/DDBJ databases">
        <title>Tamlana sedimentorum sp. nov., isolated from shallow sand sediments of the Sea of Japan.</title>
        <authorList>
            <person name="Romanenko L.A."/>
        </authorList>
    </citation>
    <scope>NUCLEOTIDE SEQUENCE [LARGE SCALE GENOMIC DNA]</scope>
    <source>
        <strain evidence="1 2">JCM 19808</strain>
    </source>
</reference>
<proteinExistence type="predicted"/>
<dbReference type="InterPro" id="IPR010866">
    <property type="entry name" value="A-2_8-polyST"/>
</dbReference>
<dbReference type="OrthoDB" id="417684at2"/>
<evidence type="ECO:0000313" key="2">
    <source>
        <dbReference type="Proteomes" id="UP000032578"/>
    </source>
</evidence>
<dbReference type="RefSeq" id="WP_044632663.1">
    <property type="nucleotide sequence ID" value="NZ_JTDW01000005.1"/>
</dbReference>
<sequence length="353" mass="41734">MKSKTLIITSGSSQLITQISVLRNIKSDFSRVYLLYIGVFSESLEVFFKQMSKEFSFIYIGQIHFNINPIMLSKKEFIPYFFTGNFKRLFNLIDKNFSLLKDYKNFDLVLIPVRVKMMVDTVLLSYLKPKKTIFIADGVVDILPKRNLKGWYYYYLKNTITSFPIRTHIYSPYFLKRDIQKIGIYQEVEIDEILIETNKIELSKRFEQMYLRDSISHVILSQHYHLHEGIEFENDISYYKRIIKYALQNCENSKVLFKPHPRDVKSKIENLQLIDDSKLLVVKDEYKSLPIELFGKQFKEMRTVFLTGNSSAPLYFNKSNSIISVCSEKYLHKGLNNRIKEFAKNYTVGYLNL</sequence>
<dbReference type="Proteomes" id="UP000032578">
    <property type="component" value="Unassembled WGS sequence"/>
</dbReference>
<organism evidence="1 2">
    <name type="scientific">Neotamlana sedimentorum</name>
    <dbReference type="NCBI Taxonomy" id="1435349"/>
    <lineage>
        <taxon>Bacteria</taxon>
        <taxon>Pseudomonadati</taxon>
        <taxon>Bacteroidota</taxon>
        <taxon>Flavobacteriia</taxon>
        <taxon>Flavobacteriales</taxon>
        <taxon>Flavobacteriaceae</taxon>
        <taxon>Neotamlana</taxon>
    </lineage>
</organism>
<dbReference type="EMBL" id="JTDW01000005">
    <property type="protein sequence ID" value="KJD35933.1"/>
    <property type="molecule type" value="Genomic_DNA"/>
</dbReference>